<dbReference type="GO" id="GO:0005829">
    <property type="term" value="C:cytosol"/>
    <property type="evidence" value="ECO:0007669"/>
    <property type="project" value="TreeGrafter"/>
</dbReference>
<dbReference type="RefSeq" id="WP_208664851.1">
    <property type="nucleotide sequence ID" value="NZ_CP041147.1"/>
</dbReference>
<dbReference type="GO" id="GO:0005524">
    <property type="term" value="F:ATP binding"/>
    <property type="evidence" value="ECO:0007669"/>
    <property type="project" value="UniProtKB-KW"/>
</dbReference>
<evidence type="ECO:0000259" key="5">
    <source>
        <dbReference type="Pfam" id="PF01406"/>
    </source>
</evidence>
<dbReference type="InterPro" id="IPR024909">
    <property type="entry name" value="Cys-tRNA/MSH_ligase"/>
</dbReference>
<proteinExistence type="predicted"/>
<evidence type="ECO:0000256" key="2">
    <source>
        <dbReference type="ARBA" id="ARBA00022598"/>
    </source>
</evidence>
<dbReference type="Proteomes" id="UP000315201">
    <property type="component" value="Chromosome"/>
</dbReference>
<dbReference type="PRINTS" id="PR00983">
    <property type="entry name" value="TRNASYNTHCYS"/>
</dbReference>
<dbReference type="PANTHER" id="PTHR10890:SF3">
    <property type="entry name" value="CYSTEINE--TRNA LIGASE, CYTOPLASMIC"/>
    <property type="match status" value="1"/>
</dbReference>
<evidence type="ECO:0000256" key="1">
    <source>
        <dbReference type="ARBA" id="ARBA00011245"/>
    </source>
</evidence>
<gene>
    <name evidence="6" type="ORF">FIV53_00445</name>
</gene>
<reference evidence="6 7" key="1">
    <citation type="submission" date="2019-06" db="EMBL/GenBank/DDBJ databases">
        <title>Mycoplasma nasistruthionis sp. nov. str Ms03.</title>
        <authorList>
            <person name="Botes A."/>
        </authorList>
    </citation>
    <scope>NUCLEOTIDE SEQUENCE [LARGE SCALE GENOMIC DNA]</scope>
    <source>
        <strain evidence="6 7">Ms03</strain>
    </source>
</reference>
<dbReference type="InterPro" id="IPR032678">
    <property type="entry name" value="tRNA-synt_1_cat_dom"/>
</dbReference>
<dbReference type="GO" id="GO:0004817">
    <property type="term" value="F:cysteine-tRNA ligase activity"/>
    <property type="evidence" value="ECO:0007669"/>
    <property type="project" value="TreeGrafter"/>
</dbReference>
<dbReference type="EMBL" id="CP041147">
    <property type="protein sequence ID" value="QDF64788.1"/>
    <property type="molecule type" value="Genomic_DNA"/>
</dbReference>
<organism evidence="6 7">
    <name type="scientific">Mycoplasma nasistruthionis</name>
    <dbReference type="NCBI Taxonomy" id="353852"/>
    <lineage>
        <taxon>Bacteria</taxon>
        <taxon>Bacillati</taxon>
        <taxon>Mycoplasmatota</taxon>
        <taxon>Mollicutes</taxon>
        <taxon>Mycoplasmataceae</taxon>
        <taxon>Mycoplasma</taxon>
    </lineage>
</organism>
<evidence type="ECO:0000313" key="7">
    <source>
        <dbReference type="Proteomes" id="UP000315201"/>
    </source>
</evidence>
<sequence>MLKVYVCGPTVYNDVHIGNLRPIVTMDLMLKSARAIGLKFNFIHNITDIDDKIINRAIQEKKTEKEISEYYANQYLELLEKFNVDTITKIEYVTENMQEIEKTISRIVRFGYAYPDDKGNVWYNVFKSKRVYGKVSNQNIENMVYEDQNYDKRHPADFAIWKATNVGVKYQTQFGEGRPGWHTECAAIIDKHFRGRGVDIHGGGMDLTFPHHENENIQFWAANERMMISKKWIRTGQINLQGEKMSKSLQNVILAKDFIKEHHPDVLKMIFLLSSLTGTINIDEAIFENVKAIFRKIKKIYFTNHILNLKTIPNLKHDEQIFDRMLYSVFNTHFAEFNKDLNEMIKKINLNQDPVLITTLVEVIDILGFSFKDFDYEAYRPIYNEWKHLMNIKDYEKADRKRAILMDKGLI</sequence>
<keyword evidence="4" id="KW-0067">ATP-binding</keyword>
<keyword evidence="3" id="KW-0547">Nucleotide-binding</keyword>
<keyword evidence="2 6" id="KW-0436">Ligase</keyword>
<dbReference type="PANTHER" id="PTHR10890">
    <property type="entry name" value="CYSTEINYL-TRNA SYNTHETASE"/>
    <property type="match status" value="1"/>
</dbReference>
<dbReference type="Gene3D" id="3.40.50.620">
    <property type="entry name" value="HUPs"/>
    <property type="match status" value="1"/>
</dbReference>
<dbReference type="InterPro" id="IPR014729">
    <property type="entry name" value="Rossmann-like_a/b/a_fold"/>
</dbReference>
<evidence type="ECO:0000313" key="6">
    <source>
        <dbReference type="EMBL" id="QDF64788.1"/>
    </source>
</evidence>
<dbReference type="GO" id="GO:0006423">
    <property type="term" value="P:cysteinyl-tRNA aminoacylation"/>
    <property type="evidence" value="ECO:0007669"/>
    <property type="project" value="TreeGrafter"/>
</dbReference>
<evidence type="ECO:0000256" key="3">
    <source>
        <dbReference type="ARBA" id="ARBA00022741"/>
    </source>
</evidence>
<comment type="subunit">
    <text evidence="1">Monomer.</text>
</comment>
<name>A0A4Y6I7A8_9MOLU</name>
<dbReference type="AlphaFoldDB" id="A0A4Y6I7A8"/>
<dbReference type="Pfam" id="PF01406">
    <property type="entry name" value="tRNA-synt_1e"/>
    <property type="match status" value="1"/>
</dbReference>
<keyword evidence="7" id="KW-1185">Reference proteome</keyword>
<feature type="domain" description="tRNA synthetases class I catalytic" evidence="5">
    <location>
        <begin position="2"/>
        <end position="291"/>
    </location>
</feature>
<protein>
    <submittedName>
        <fullName evidence="6">Class I tRNA ligase family protein</fullName>
    </submittedName>
</protein>
<dbReference type="SUPFAM" id="SSF52374">
    <property type="entry name" value="Nucleotidylyl transferase"/>
    <property type="match status" value="1"/>
</dbReference>
<accession>A0A4Y6I7A8</accession>
<evidence type="ECO:0000256" key="4">
    <source>
        <dbReference type="ARBA" id="ARBA00022840"/>
    </source>
</evidence>